<evidence type="ECO:0000256" key="9">
    <source>
        <dbReference type="ARBA" id="ARBA00022842"/>
    </source>
</evidence>
<evidence type="ECO:0000313" key="12">
    <source>
        <dbReference type="Proteomes" id="UP000886865"/>
    </source>
</evidence>
<dbReference type="GO" id="GO:0046872">
    <property type="term" value="F:metal ion binding"/>
    <property type="evidence" value="ECO:0007669"/>
    <property type="project" value="UniProtKB-KW"/>
</dbReference>
<reference evidence="11" key="1">
    <citation type="submission" date="2020-10" db="EMBL/GenBank/DDBJ databases">
        <authorList>
            <person name="Gilroy R."/>
        </authorList>
    </citation>
    <scope>NUCLEOTIDE SEQUENCE</scope>
    <source>
        <strain evidence="11">CHK152-2871</strain>
    </source>
</reference>
<proteinExistence type="inferred from homology"/>
<evidence type="ECO:0000256" key="3">
    <source>
        <dbReference type="ARBA" id="ARBA00019010"/>
    </source>
</evidence>
<dbReference type="Proteomes" id="UP000886865">
    <property type="component" value="Unassembled WGS sequence"/>
</dbReference>
<gene>
    <name evidence="11" type="primary">tsaE</name>
    <name evidence="11" type="ORF">IAA86_05980</name>
</gene>
<accession>A0A9D1FJA0</accession>
<dbReference type="GO" id="GO:0002949">
    <property type="term" value="P:tRNA threonylcarbamoyladenosine modification"/>
    <property type="evidence" value="ECO:0007669"/>
    <property type="project" value="InterPro"/>
</dbReference>
<dbReference type="InterPro" id="IPR027417">
    <property type="entry name" value="P-loop_NTPase"/>
</dbReference>
<dbReference type="NCBIfam" id="TIGR00150">
    <property type="entry name" value="T6A_YjeE"/>
    <property type="match status" value="1"/>
</dbReference>
<dbReference type="AlphaFoldDB" id="A0A9D1FJA0"/>
<keyword evidence="7" id="KW-0547">Nucleotide-binding</keyword>
<keyword evidence="8" id="KW-0067">ATP-binding</keyword>
<keyword evidence="9" id="KW-0460">Magnesium</keyword>
<keyword evidence="6" id="KW-0479">Metal-binding</keyword>
<dbReference type="InterPro" id="IPR003442">
    <property type="entry name" value="T6A_TsaE"/>
</dbReference>
<evidence type="ECO:0000256" key="1">
    <source>
        <dbReference type="ARBA" id="ARBA00004496"/>
    </source>
</evidence>
<protein>
    <recommendedName>
        <fullName evidence="3">tRNA threonylcarbamoyladenosine biosynthesis protein TsaE</fullName>
    </recommendedName>
    <alternativeName>
        <fullName evidence="10">t(6)A37 threonylcarbamoyladenosine biosynthesis protein TsaE</fullName>
    </alternativeName>
</protein>
<dbReference type="PANTHER" id="PTHR33540">
    <property type="entry name" value="TRNA THREONYLCARBAMOYLADENOSINE BIOSYNTHESIS PROTEIN TSAE"/>
    <property type="match status" value="1"/>
</dbReference>
<dbReference type="GO" id="GO:0005524">
    <property type="term" value="F:ATP binding"/>
    <property type="evidence" value="ECO:0007669"/>
    <property type="project" value="UniProtKB-KW"/>
</dbReference>
<evidence type="ECO:0000313" key="11">
    <source>
        <dbReference type="EMBL" id="HIS74549.1"/>
    </source>
</evidence>
<dbReference type="SUPFAM" id="SSF52540">
    <property type="entry name" value="P-loop containing nucleoside triphosphate hydrolases"/>
    <property type="match status" value="1"/>
</dbReference>
<comment type="subcellular location">
    <subcellularLocation>
        <location evidence="1">Cytoplasm</location>
    </subcellularLocation>
</comment>
<evidence type="ECO:0000256" key="7">
    <source>
        <dbReference type="ARBA" id="ARBA00022741"/>
    </source>
</evidence>
<keyword evidence="5" id="KW-0819">tRNA processing</keyword>
<dbReference type="Pfam" id="PF02367">
    <property type="entry name" value="TsaE"/>
    <property type="match status" value="1"/>
</dbReference>
<reference evidence="11" key="2">
    <citation type="journal article" date="2021" name="PeerJ">
        <title>Extensive microbial diversity within the chicken gut microbiome revealed by metagenomics and culture.</title>
        <authorList>
            <person name="Gilroy R."/>
            <person name="Ravi A."/>
            <person name="Getino M."/>
            <person name="Pursley I."/>
            <person name="Horton D.L."/>
            <person name="Alikhan N.F."/>
            <person name="Baker D."/>
            <person name="Gharbi K."/>
            <person name="Hall N."/>
            <person name="Watson M."/>
            <person name="Adriaenssens E.M."/>
            <person name="Foster-Nyarko E."/>
            <person name="Jarju S."/>
            <person name="Secka A."/>
            <person name="Antonio M."/>
            <person name="Oren A."/>
            <person name="Chaudhuri R.R."/>
            <person name="La Ragione R."/>
            <person name="Hildebrand F."/>
            <person name="Pallen M.J."/>
        </authorList>
    </citation>
    <scope>NUCLEOTIDE SEQUENCE</scope>
    <source>
        <strain evidence="11">CHK152-2871</strain>
    </source>
</reference>
<evidence type="ECO:0000256" key="2">
    <source>
        <dbReference type="ARBA" id="ARBA00007599"/>
    </source>
</evidence>
<evidence type="ECO:0000256" key="6">
    <source>
        <dbReference type="ARBA" id="ARBA00022723"/>
    </source>
</evidence>
<organism evidence="11 12">
    <name type="scientific">Candidatus Galligastranaerophilus intestinavium</name>
    <dbReference type="NCBI Taxonomy" id="2840836"/>
    <lineage>
        <taxon>Bacteria</taxon>
        <taxon>Candidatus Galligastranaerophilus</taxon>
    </lineage>
</organism>
<evidence type="ECO:0000256" key="10">
    <source>
        <dbReference type="ARBA" id="ARBA00032441"/>
    </source>
</evidence>
<name>A0A9D1FJA0_9BACT</name>
<dbReference type="PANTHER" id="PTHR33540:SF2">
    <property type="entry name" value="TRNA THREONYLCARBAMOYLADENOSINE BIOSYNTHESIS PROTEIN TSAE"/>
    <property type="match status" value="1"/>
</dbReference>
<dbReference type="GO" id="GO:0005737">
    <property type="term" value="C:cytoplasm"/>
    <property type="evidence" value="ECO:0007669"/>
    <property type="project" value="UniProtKB-SubCell"/>
</dbReference>
<comment type="similarity">
    <text evidence="2">Belongs to the TsaE family.</text>
</comment>
<keyword evidence="4" id="KW-0963">Cytoplasm</keyword>
<sequence length="166" mass="19246">MKIECKNLKDTQKLAYAFAKNLPKCGCFVSLYGDIGAGKTAFVRYVLKELGVKEKITSPSFVILNEYLGYLMPIYHFDLYRLEKEGLKTIMEELTDYSHRNVLTFVEWANFGEEALSYDRLNIKISYPDNLDYCDEGELRYFEFSAQGMDNSVFLDNIIKDYEAAK</sequence>
<evidence type="ECO:0000256" key="4">
    <source>
        <dbReference type="ARBA" id="ARBA00022490"/>
    </source>
</evidence>
<dbReference type="Gene3D" id="3.40.50.300">
    <property type="entry name" value="P-loop containing nucleotide triphosphate hydrolases"/>
    <property type="match status" value="1"/>
</dbReference>
<evidence type="ECO:0000256" key="5">
    <source>
        <dbReference type="ARBA" id="ARBA00022694"/>
    </source>
</evidence>
<comment type="caution">
    <text evidence="11">The sequence shown here is derived from an EMBL/GenBank/DDBJ whole genome shotgun (WGS) entry which is preliminary data.</text>
</comment>
<evidence type="ECO:0000256" key="8">
    <source>
        <dbReference type="ARBA" id="ARBA00022840"/>
    </source>
</evidence>
<dbReference type="EMBL" id="DVJQ01000049">
    <property type="protein sequence ID" value="HIS74549.1"/>
    <property type="molecule type" value="Genomic_DNA"/>
</dbReference>